<proteinExistence type="predicted"/>
<sequence length="263" mass="28268">MTGQFDELKQASTLSKTLRGFSSDEIPHMNLNSSQLDLLTRLILQLSKCHKRKHPRSRSSLEARGSKSAPATCATDGNAIGFGNGKPGRVVGSLWSFQQSLAQFCIFLMLGFVLVIASSAYAGPIVLPLGAVNSIVATATGVRTSQLVNPSGTTLPKALSSVAQFSLYLRFIVVMTSKISVMEMVPPTSAVAASVLMDRGGVPLPLVSVARAALFLWNMRFSIATCTKNRSSIVGFALLALFLTKYDYENRPTAIHPDDKNTQ</sequence>
<dbReference type="AlphaFoldDB" id="A0A485LL15"/>
<keyword evidence="4" id="KW-1185">Reference proteome</keyword>
<keyword evidence="1" id="KW-1133">Transmembrane helix</keyword>
<keyword evidence="1" id="KW-0472">Membrane</keyword>
<evidence type="ECO:0000256" key="1">
    <source>
        <dbReference type="SAM" id="Phobius"/>
    </source>
</evidence>
<dbReference type="EMBL" id="CAADRA010007039">
    <property type="protein sequence ID" value="VFT98651.1"/>
    <property type="molecule type" value="Genomic_DNA"/>
</dbReference>
<evidence type="ECO:0000313" key="4">
    <source>
        <dbReference type="Proteomes" id="UP000332933"/>
    </source>
</evidence>
<reference evidence="3 4" key="1">
    <citation type="submission" date="2019-03" db="EMBL/GenBank/DDBJ databases">
        <authorList>
            <person name="Gaulin E."/>
            <person name="Dumas B."/>
        </authorList>
    </citation>
    <scope>NUCLEOTIDE SEQUENCE [LARGE SCALE GENOMIC DNA]</scope>
    <source>
        <strain evidence="3">CBS 568.67</strain>
    </source>
</reference>
<dbReference type="EMBL" id="VJMH01007013">
    <property type="protein sequence ID" value="KAF0686197.1"/>
    <property type="molecule type" value="Genomic_DNA"/>
</dbReference>
<keyword evidence="1" id="KW-0812">Transmembrane</keyword>
<organism evidence="3 4">
    <name type="scientific">Aphanomyces stellatus</name>
    <dbReference type="NCBI Taxonomy" id="120398"/>
    <lineage>
        <taxon>Eukaryota</taxon>
        <taxon>Sar</taxon>
        <taxon>Stramenopiles</taxon>
        <taxon>Oomycota</taxon>
        <taxon>Saprolegniomycetes</taxon>
        <taxon>Saprolegniales</taxon>
        <taxon>Verrucalvaceae</taxon>
        <taxon>Aphanomyces</taxon>
    </lineage>
</organism>
<feature type="transmembrane region" description="Helical" evidence="1">
    <location>
        <begin position="101"/>
        <end position="119"/>
    </location>
</feature>
<gene>
    <name evidence="3" type="primary">Aste57867_21983</name>
    <name evidence="2" type="ORF">As57867_021914</name>
    <name evidence="3" type="ORF">ASTE57867_21983</name>
</gene>
<evidence type="ECO:0000313" key="2">
    <source>
        <dbReference type="EMBL" id="KAF0686197.1"/>
    </source>
</evidence>
<dbReference type="Proteomes" id="UP000332933">
    <property type="component" value="Unassembled WGS sequence"/>
</dbReference>
<protein>
    <submittedName>
        <fullName evidence="3">Aste57867_21983 protein</fullName>
    </submittedName>
</protein>
<evidence type="ECO:0000313" key="3">
    <source>
        <dbReference type="EMBL" id="VFT98651.1"/>
    </source>
</evidence>
<accession>A0A485LL15</accession>
<reference evidence="2" key="2">
    <citation type="submission" date="2019-06" db="EMBL/GenBank/DDBJ databases">
        <title>Genomics analysis of Aphanomyces spp. identifies a new class of oomycete effector associated with host adaptation.</title>
        <authorList>
            <person name="Gaulin E."/>
        </authorList>
    </citation>
    <scope>NUCLEOTIDE SEQUENCE</scope>
    <source>
        <strain evidence="2">CBS 578.67</strain>
    </source>
</reference>
<name>A0A485LL15_9STRA</name>